<proteinExistence type="predicted"/>
<reference evidence="2 3" key="1">
    <citation type="submission" date="2022-11" db="EMBL/GenBank/DDBJ databases">
        <title>Genome Sequencing of Nocardia sp. ON39_IFM12276 and assembly.</title>
        <authorList>
            <person name="Shimojima M."/>
            <person name="Toyokawa M."/>
            <person name="Uesaka K."/>
        </authorList>
    </citation>
    <scope>NUCLEOTIDE SEQUENCE [LARGE SCALE GENOMIC DNA]</scope>
    <source>
        <strain evidence="2 3">IFM 12276</strain>
    </source>
</reference>
<dbReference type="InterPro" id="IPR047659">
    <property type="entry name" value="T7SS_assoc"/>
</dbReference>
<dbReference type="EMBL" id="AP026978">
    <property type="protein sequence ID" value="BDU00876.1"/>
    <property type="molecule type" value="Genomic_DNA"/>
</dbReference>
<evidence type="ECO:0000313" key="2">
    <source>
        <dbReference type="EMBL" id="BDU00876.1"/>
    </source>
</evidence>
<evidence type="ECO:0008006" key="4">
    <source>
        <dbReference type="Google" id="ProtNLM"/>
    </source>
</evidence>
<accession>A0ABN6U785</accession>
<name>A0ABN6U785_9NOCA</name>
<gene>
    <name evidence="2" type="ORF">IFM12276_39040</name>
</gene>
<feature type="region of interest" description="Disordered" evidence="1">
    <location>
        <begin position="1"/>
        <end position="31"/>
    </location>
</feature>
<dbReference type="NCBIfam" id="NF033532">
    <property type="entry name" value="lone7para_assoc"/>
    <property type="match status" value="1"/>
</dbReference>
<evidence type="ECO:0000313" key="3">
    <source>
        <dbReference type="Proteomes" id="UP001317870"/>
    </source>
</evidence>
<dbReference type="Proteomes" id="UP001317870">
    <property type="component" value="Chromosome"/>
</dbReference>
<protein>
    <recommendedName>
        <fullName evidence="4">Type VII secretion system-associated protein</fullName>
    </recommendedName>
</protein>
<keyword evidence="3" id="KW-1185">Reference proteome</keyword>
<sequence>MWLGGGLSEEEPRGSGTALAGAVMDRSESGTVRQGDWFVLTSPAWEPNESEQSPPPRTIVGRWKIGADGRVGPFEPNPAYLPPDEQSPTDPLDALLHLIHAGDADAGAELVPTLRQSVVEIGCDEHGRPVIDKAPDDVPCVLVVTAHAQKFGPPVQRWLRLVGDELPAVIPPGVDILLNANGRAAFRLRAEALHRDGSATRD</sequence>
<dbReference type="RefSeq" id="WP_350356334.1">
    <property type="nucleotide sequence ID" value="NZ_AP026978.1"/>
</dbReference>
<organism evidence="2 3">
    <name type="scientific">Nocardia sputorum</name>
    <dbReference type="NCBI Taxonomy" id="2984338"/>
    <lineage>
        <taxon>Bacteria</taxon>
        <taxon>Bacillati</taxon>
        <taxon>Actinomycetota</taxon>
        <taxon>Actinomycetes</taxon>
        <taxon>Mycobacteriales</taxon>
        <taxon>Nocardiaceae</taxon>
        <taxon>Nocardia</taxon>
    </lineage>
</organism>
<evidence type="ECO:0000256" key="1">
    <source>
        <dbReference type="SAM" id="MobiDB-lite"/>
    </source>
</evidence>